<dbReference type="PANTHER" id="PTHR36154">
    <property type="entry name" value="DNA-BINDING TRANSCRIPTIONAL ACTIVATOR ALPA"/>
    <property type="match status" value="1"/>
</dbReference>
<organism evidence="1">
    <name type="scientific">mine drainage metagenome</name>
    <dbReference type="NCBI Taxonomy" id="410659"/>
    <lineage>
        <taxon>unclassified sequences</taxon>
        <taxon>metagenomes</taxon>
        <taxon>ecological metagenomes</taxon>
    </lineage>
</organism>
<dbReference type="AlphaFoldDB" id="A0A1J5T8E9"/>
<dbReference type="PANTHER" id="PTHR36154:SF1">
    <property type="entry name" value="DNA-BINDING TRANSCRIPTIONAL ACTIVATOR ALPA"/>
    <property type="match status" value="1"/>
</dbReference>
<reference evidence="1" key="1">
    <citation type="submission" date="2016-10" db="EMBL/GenBank/DDBJ databases">
        <title>Sequence of Gallionella enrichment culture.</title>
        <authorList>
            <person name="Poehlein A."/>
            <person name="Muehling M."/>
            <person name="Daniel R."/>
        </authorList>
    </citation>
    <scope>NUCLEOTIDE SEQUENCE</scope>
</reference>
<sequence>MAGSIFRIKDLSAYTKLSRSTIYDRLNEKSKRYDPTFPKSFLLTSGTVGWFKEDIDKWLEKCASHTPNIQPSTASALGAVQDVVPVVKSTQAKSKQVSSGGNRLATTSLVTLPISASSSNHQPNLGGLILQGAQQNVSIANYLNMTTWTPVMAALLVSGINASLDCHEVPIGGVGLDNQALHGSNRRFHQARSILKKWNDQESAPPLEINPIDFLRWCDDEDVDTDWIRLFRDMIGCSVPDTKDLTASRFALLVVPTVQPVGKSKSK</sequence>
<dbReference type="EMBL" id="MLJW01000017">
    <property type="protein sequence ID" value="OIR12504.1"/>
    <property type="molecule type" value="Genomic_DNA"/>
</dbReference>
<comment type="caution">
    <text evidence="1">The sequence shown here is derived from an EMBL/GenBank/DDBJ whole genome shotgun (WGS) entry which is preliminary data.</text>
</comment>
<name>A0A1J5T8E9_9ZZZZ</name>
<evidence type="ECO:0000313" key="1">
    <source>
        <dbReference type="EMBL" id="OIR12504.1"/>
    </source>
</evidence>
<dbReference type="InterPro" id="IPR052931">
    <property type="entry name" value="Prophage_regulatory_activator"/>
</dbReference>
<proteinExistence type="predicted"/>
<dbReference type="Pfam" id="PF05930">
    <property type="entry name" value="Phage_AlpA"/>
    <property type="match status" value="1"/>
</dbReference>
<protein>
    <submittedName>
        <fullName evidence="1">Prophage CP4-57 regulatory protein (AlpA)</fullName>
    </submittedName>
</protein>
<gene>
    <name evidence="1" type="ORF">GALL_62030</name>
</gene>
<accession>A0A1J5T8E9</accession>
<dbReference type="InterPro" id="IPR010260">
    <property type="entry name" value="AlpA"/>
</dbReference>